<gene>
    <name evidence="7" type="primary">mftR</name>
    <name evidence="7" type="ORF">MXD59_17145</name>
</gene>
<dbReference type="Pfam" id="PF00440">
    <property type="entry name" value="TetR_N"/>
    <property type="match status" value="1"/>
</dbReference>
<dbReference type="Pfam" id="PF17754">
    <property type="entry name" value="TetR_C_14"/>
    <property type="match status" value="1"/>
</dbReference>
<evidence type="ECO:0000256" key="1">
    <source>
        <dbReference type="ARBA" id="ARBA00023015"/>
    </source>
</evidence>
<keyword evidence="1" id="KW-0805">Transcription regulation</keyword>
<evidence type="ECO:0000256" key="2">
    <source>
        <dbReference type="ARBA" id="ARBA00023125"/>
    </source>
</evidence>
<dbReference type="PANTHER" id="PTHR30055">
    <property type="entry name" value="HTH-TYPE TRANSCRIPTIONAL REGULATOR RUTR"/>
    <property type="match status" value="1"/>
</dbReference>
<evidence type="ECO:0000259" key="6">
    <source>
        <dbReference type="PROSITE" id="PS50977"/>
    </source>
</evidence>
<dbReference type="Gene3D" id="1.10.10.60">
    <property type="entry name" value="Homeodomain-like"/>
    <property type="match status" value="1"/>
</dbReference>
<dbReference type="InterPro" id="IPR023772">
    <property type="entry name" value="DNA-bd_HTH_TetR-type_CS"/>
</dbReference>
<protein>
    <submittedName>
        <fullName evidence="7">Mycofactocin system transcriptional regulator</fullName>
    </submittedName>
</protein>
<sequence>MVAPVAPPRGEGRRTGRRPATNAAELERLALHLFTERGFDETTVDDIAREAGIGRRTFFRYFASKNDLAWGNFDAHLVVMRTALAEAAPDAPALDVLRHAILEFNTYPPAEGVWLRRRMALILRTPTLQAHSTLRFASWRDVVAEFVAGRIGQPESALIPQSVAAAHLGVAVTAYEQWLRTDDADLVIILDEALRLLATGFALL</sequence>
<dbReference type="PROSITE" id="PS01081">
    <property type="entry name" value="HTH_TETR_1"/>
    <property type="match status" value="1"/>
</dbReference>
<dbReference type="Gene3D" id="1.10.357.10">
    <property type="entry name" value="Tetracycline Repressor, domain 2"/>
    <property type="match status" value="1"/>
</dbReference>
<dbReference type="PANTHER" id="PTHR30055:SF238">
    <property type="entry name" value="MYCOFACTOCIN BIOSYNTHESIS TRANSCRIPTIONAL REGULATOR MFTR-RELATED"/>
    <property type="match status" value="1"/>
</dbReference>
<keyword evidence="3" id="KW-0804">Transcription</keyword>
<dbReference type="NCBIfam" id="TIGR03968">
    <property type="entry name" value="mycofact_TetR"/>
    <property type="match status" value="1"/>
</dbReference>
<accession>A0ABT0K145</accession>
<dbReference type="InterPro" id="IPR009057">
    <property type="entry name" value="Homeodomain-like_sf"/>
</dbReference>
<comment type="caution">
    <text evidence="7">The sequence shown here is derived from an EMBL/GenBank/DDBJ whole genome shotgun (WGS) entry which is preliminary data.</text>
</comment>
<evidence type="ECO:0000313" key="8">
    <source>
        <dbReference type="Proteomes" id="UP001201873"/>
    </source>
</evidence>
<dbReference type="SUPFAM" id="SSF46689">
    <property type="entry name" value="Homeodomain-like"/>
    <property type="match status" value="1"/>
</dbReference>
<proteinExistence type="predicted"/>
<feature type="domain" description="HTH tetR-type" evidence="6">
    <location>
        <begin position="20"/>
        <end position="80"/>
    </location>
</feature>
<keyword evidence="8" id="KW-1185">Reference proteome</keyword>
<dbReference type="PRINTS" id="PR00455">
    <property type="entry name" value="HTHTETR"/>
</dbReference>
<evidence type="ECO:0000256" key="5">
    <source>
        <dbReference type="SAM" id="MobiDB-lite"/>
    </source>
</evidence>
<dbReference type="InterPro" id="IPR041347">
    <property type="entry name" value="MftR_C"/>
</dbReference>
<dbReference type="InterPro" id="IPR023851">
    <property type="entry name" value="Tscrpt_reg_TetR-type"/>
</dbReference>
<name>A0ABT0K145_9ACTN</name>
<organism evidence="7 8">
    <name type="scientific">Frankia umida</name>
    <dbReference type="NCBI Taxonomy" id="573489"/>
    <lineage>
        <taxon>Bacteria</taxon>
        <taxon>Bacillati</taxon>
        <taxon>Actinomycetota</taxon>
        <taxon>Actinomycetes</taxon>
        <taxon>Frankiales</taxon>
        <taxon>Frankiaceae</taxon>
        <taxon>Frankia</taxon>
    </lineage>
</organism>
<dbReference type="PROSITE" id="PS50977">
    <property type="entry name" value="HTH_TETR_2"/>
    <property type="match status" value="1"/>
</dbReference>
<keyword evidence="2 4" id="KW-0238">DNA-binding</keyword>
<evidence type="ECO:0000313" key="7">
    <source>
        <dbReference type="EMBL" id="MCK9877477.1"/>
    </source>
</evidence>
<dbReference type="RefSeq" id="WP_248825713.1">
    <property type="nucleotide sequence ID" value="NZ_JALKFT010000017.1"/>
</dbReference>
<evidence type="ECO:0000256" key="3">
    <source>
        <dbReference type="ARBA" id="ARBA00023163"/>
    </source>
</evidence>
<dbReference type="EMBL" id="JALKFT010000017">
    <property type="protein sequence ID" value="MCK9877477.1"/>
    <property type="molecule type" value="Genomic_DNA"/>
</dbReference>
<dbReference type="InterPro" id="IPR050109">
    <property type="entry name" value="HTH-type_TetR-like_transc_reg"/>
</dbReference>
<dbReference type="Proteomes" id="UP001201873">
    <property type="component" value="Unassembled WGS sequence"/>
</dbReference>
<dbReference type="InterPro" id="IPR001647">
    <property type="entry name" value="HTH_TetR"/>
</dbReference>
<reference evidence="7 8" key="1">
    <citation type="submission" date="2022-04" db="EMBL/GenBank/DDBJ databases">
        <title>Genome diversity in the genus Frankia.</title>
        <authorList>
            <person name="Carlos-Shanley C."/>
            <person name="Hahn D."/>
        </authorList>
    </citation>
    <scope>NUCLEOTIDE SEQUENCE [LARGE SCALE GENOMIC DNA]</scope>
    <source>
        <strain evidence="7 8">Ag45/Mut15</strain>
    </source>
</reference>
<evidence type="ECO:0000256" key="4">
    <source>
        <dbReference type="PROSITE-ProRule" id="PRU00335"/>
    </source>
</evidence>
<feature type="DNA-binding region" description="H-T-H motif" evidence="4">
    <location>
        <begin position="43"/>
        <end position="62"/>
    </location>
</feature>
<feature type="region of interest" description="Disordered" evidence="5">
    <location>
        <begin position="1"/>
        <end position="21"/>
    </location>
</feature>